<accession>A0AAD5SPR1</accession>
<feature type="compositionally biased region" description="Low complexity" evidence="1">
    <location>
        <begin position="296"/>
        <end position="312"/>
    </location>
</feature>
<comment type="caution">
    <text evidence="2">The sequence shown here is derived from an EMBL/GenBank/DDBJ whole genome shotgun (WGS) entry which is preliminary data.</text>
</comment>
<dbReference type="EMBL" id="JADGJD010000058">
    <property type="protein sequence ID" value="KAJ3055816.1"/>
    <property type="molecule type" value="Genomic_DNA"/>
</dbReference>
<evidence type="ECO:0000313" key="3">
    <source>
        <dbReference type="Proteomes" id="UP001212841"/>
    </source>
</evidence>
<feature type="region of interest" description="Disordered" evidence="1">
    <location>
        <begin position="217"/>
        <end position="240"/>
    </location>
</feature>
<organism evidence="2 3">
    <name type="scientific">Rhizophlyctis rosea</name>
    <dbReference type="NCBI Taxonomy" id="64517"/>
    <lineage>
        <taxon>Eukaryota</taxon>
        <taxon>Fungi</taxon>
        <taxon>Fungi incertae sedis</taxon>
        <taxon>Chytridiomycota</taxon>
        <taxon>Chytridiomycota incertae sedis</taxon>
        <taxon>Chytridiomycetes</taxon>
        <taxon>Rhizophlyctidales</taxon>
        <taxon>Rhizophlyctidaceae</taxon>
        <taxon>Rhizophlyctis</taxon>
    </lineage>
</organism>
<feature type="region of interest" description="Disordered" evidence="1">
    <location>
        <begin position="288"/>
        <end position="331"/>
    </location>
</feature>
<reference evidence="2" key="1">
    <citation type="submission" date="2020-05" db="EMBL/GenBank/DDBJ databases">
        <title>Phylogenomic resolution of chytrid fungi.</title>
        <authorList>
            <person name="Stajich J.E."/>
            <person name="Amses K."/>
            <person name="Simmons R."/>
            <person name="Seto K."/>
            <person name="Myers J."/>
            <person name="Bonds A."/>
            <person name="Quandt C.A."/>
            <person name="Barry K."/>
            <person name="Liu P."/>
            <person name="Grigoriev I."/>
            <person name="Longcore J.E."/>
            <person name="James T.Y."/>
        </authorList>
    </citation>
    <scope>NUCLEOTIDE SEQUENCE</scope>
    <source>
        <strain evidence="2">JEL0318</strain>
    </source>
</reference>
<feature type="compositionally biased region" description="Basic and acidic residues" evidence="1">
    <location>
        <begin position="1"/>
        <end position="12"/>
    </location>
</feature>
<evidence type="ECO:0000256" key="1">
    <source>
        <dbReference type="SAM" id="MobiDB-lite"/>
    </source>
</evidence>
<feature type="compositionally biased region" description="Pro residues" evidence="1">
    <location>
        <begin position="228"/>
        <end position="240"/>
    </location>
</feature>
<evidence type="ECO:0000313" key="2">
    <source>
        <dbReference type="EMBL" id="KAJ3055816.1"/>
    </source>
</evidence>
<feature type="region of interest" description="Disordered" evidence="1">
    <location>
        <begin position="354"/>
        <end position="377"/>
    </location>
</feature>
<proteinExistence type="predicted"/>
<feature type="compositionally biased region" description="Basic and acidic residues" evidence="1">
    <location>
        <begin position="32"/>
        <end position="43"/>
    </location>
</feature>
<feature type="region of interest" description="Disordered" evidence="1">
    <location>
        <begin position="1"/>
        <end position="43"/>
    </location>
</feature>
<protein>
    <submittedName>
        <fullName evidence="2">Uncharacterized protein</fullName>
    </submittedName>
</protein>
<keyword evidence="3" id="KW-1185">Reference proteome</keyword>
<sequence length="397" mass="44004">MFRILDGQDRRNRGLNQIRPHSNPSDLRRRRRNEETRLRRTHQPDCARDIRRARELERMRERHRKLRALKDRKKLDVRGVGVGTHAHGFLFGGEPRKQIANVCSPRSDVDYGKILGKRKLSEDAGMEVGQLFVFATQRMGGGDSVGAAVAVEQDECNPVGSVSMISDGRDEDEGVCFEEPRDEVTKLRELEEIVVSVPTLFYSAEEWGEQTMRAVLHPSSTTPEPPHRPYSPSPSPLPPPFISRRPTYAEMAAAGLKRERERAIAVVSFSPSEGVRTVNIMDVGKFHAVTPPPTPTSVEPSPSIASPEPSNEVIQQEAQPETTTSDAPITSADADVPVQVLDLLSPIDSSIVVVPITDSDSDRASEAGNDSDEQDVKEVDALVIANALREEDDWEIL</sequence>
<gene>
    <name evidence="2" type="ORF">HK097_009120</name>
</gene>
<dbReference type="Proteomes" id="UP001212841">
    <property type="component" value="Unassembled WGS sequence"/>
</dbReference>
<feature type="compositionally biased region" description="Polar residues" evidence="1">
    <location>
        <begin position="313"/>
        <end position="328"/>
    </location>
</feature>
<name>A0AAD5SPR1_9FUNG</name>
<dbReference type="AlphaFoldDB" id="A0AAD5SPR1"/>